<organism evidence="4 5">
    <name type="scientific">Ectopseudomonas oleovorans</name>
    <name type="common">Pseudomonas oleovorans</name>
    <dbReference type="NCBI Taxonomy" id="301"/>
    <lineage>
        <taxon>Bacteria</taxon>
        <taxon>Pseudomonadati</taxon>
        <taxon>Pseudomonadota</taxon>
        <taxon>Gammaproteobacteria</taxon>
        <taxon>Pseudomonadales</taxon>
        <taxon>Pseudomonadaceae</taxon>
        <taxon>Ectopseudomonas</taxon>
    </lineage>
</organism>
<keyword evidence="3 4" id="KW-0378">Hydrolase</keyword>
<evidence type="ECO:0000256" key="1">
    <source>
        <dbReference type="ARBA" id="ARBA00006429"/>
    </source>
</evidence>
<gene>
    <name evidence="4" type="primary">endA</name>
    <name evidence="4" type="ORF">NCTC10692_04641</name>
</gene>
<dbReference type="SUPFAM" id="SSF57884">
    <property type="entry name" value="Ada DNA repair protein, N-terminal domain (N-Ada 10)"/>
    <property type="match status" value="1"/>
</dbReference>
<dbReference type="EC" id="3.1.21.1" evidence="4"/>
<reference evidence="4 5" key="1">
    <citation type="submission" date="2018-06" db="EMBL/GenBank/DDBJ databases">
        <authorList>
            <consortium name="Pathogen Informatics"/>
            <person name="Doyle S."/>
        </authorList>
    </citation>
    <scope>NUCLEOTIDE SEQUENCE [LARGE SCALE GENOMIC DNA]</scope>
    <source>
        <strain evidence="4 5">NCTC10692</strain>
    </source>
</reference>
<evidence type="ECO:0000256" key="2">
    <source>
        <dbReference type="ARBA" id="ARBA00022722"/>
    </source>
</evidence>
<dbReference type="Proteomes" id="UP000255303">
    <property type="component" value="Unassembled WGS sequence"/>
</dbReference>
<dbReference type="Pfam" id="PF04231">
    <property type="entry name" value="Endonuclease_1"/>
    <property type="match status" value="1"/>
</dbReference>
<dbReference type="InterPro" id="IPR044925">
    <property type="entry name" value="His-Me_finger_sf"/>
</dbReference>
<name>A0A379PK10_ECTOL</name>
<dbReference type="GO" id="GO:0004530">
    <property type="term" value="F:deoxyribonuclease I activity"/>
    <property type="evidence" value="ECO:0007669"/>
    <property type="project" value="UniProtKB-EC"/>
</dbReference>
<dbReference type="AlphaFoldDB" id="A0A379PK10"/>
<accession>A0A379PK10</accession>
<evidence type="ECO:0000313" key="5">
    <source>
        <dbReference type="Proteomes" id="UP000255303"/>
    </source>
</evidence>
<evidence type="ECO:0000256" key="3">
    <source>
        <dbReference type="ARBA" id="ARBA00022801"/>
    </source>
</evidence>
<dbReference type="InterPro" id="IPR007346">
    <property type="entry name" value="Endonuclease-I"/>
</dbReference>
<dbReference type="SUPFAM" id="SSF54060">
    <property type="entry name" value="His-Me finger endonucleases"/>
    <property type="match status" value="1"/>
</dbReference>
<sequence length="349" mass="38612">MQQLKSHGWKWQVSGGLIHGLVERLKRPLLTAAAIAIAVAAVPAGAAPDNFSEAKRLLRQHVYQDQNLSQAGDFYCGCKWQWVGKSGGKMDLASCGFQANKHVDRAARLEWEHVVPISAVGQQRQCWRKGGRQNCQRTDPVFNMMEADMHNLAPSVGAVNALRSAISYGMASGPTEPLGACTTKVATTYRVVEPRNEVKGEAARITFYMADRYNIRLSEKQQQVLMAWDRAYPVSAWERERDRRIAYSMGHHNPFVTGERKWVPGYRPQGAGQAVTTRAVPARQSEAPARQVQVAARQDGPVFGNKRSGVYHLPQGCPSYSQVSTKNRVQFSTEQEALAAGFRKAGNCS</sequence>
<dbReference type="InterPro" id="IPR035451">
    <property type="entry name" value="Ada-like_dom_sf"/>
</dbReference>
<dbReference type="PANTHER" id="PTHR33607">
    <property type="entry name" value="ENDONUCLEASE-1"/>
    <property type="match status" value="1"/>
</dbReference>
<keyword evidence="2" id="KW-0540">Nuclease</keyword>
<dbReference type="Gene3D" id="3.40.10.10">
    <property type="entry name" value="DNA Methylphosphotriester Repair Domain"/>
    <property type="match status" value="1"/>
</dbReference>
<dbReference type="EMBL" id="UGUV01000003">
    <property type="protein sequence ID" value="SUE72485.1"/>
    <property type="molecule type" value="Genomic_DNA"/>
</dbReference>
<protein>
    <submittedName>
        <fullName evidence="4">Deoxyribonuclease I</fullName>
        <ecNumber evidence="4">3.1.21.1</ecNumber>
    </submittedName>
</protein>
<proteinExistence type="inferred from homology"/>
<dbReference type="PANTHER" id="PTHR33607:SF2">
    <property type="entry name" value="ENDONUCLEASE-1"/>
    <property type="match status" value="1"/>
</dbReference>
<evidence type="ECO:0000313" key="4">
    <source>
        <dbReference type="EMBL" id="SUE72485.1"/>
    </source>
</evidence>
<comment type="similarity">
    <text evidence="1">Belongs to the EndA/NucM nuclease family.</text>
</comment>